<keyword evidence="5" id="KW-0602">Photosynthesis</keyword>
<comment type="function">
    <text evidence="1">Possible role could be the docking of the LHC I antenna complex to the core complex.</text>
</comment>
<evidence type="ECO:0000313" key="12">
    <source>
        <dbReference type="Proteomes" id="UP000815325"/>
    </source>
</evidence>
<evidence type="ECO:0000256" key="4">
    <source>
        <dbReference type="ARBA" id="ARBA00022528"/>
    </source>
</evidence>
<dbReference type="InterPro" id="IPR004928">
    <property type="entry name" value="PSI_PsaH"/>
</dbReference>
<keyword evidence="6" id="KW-0934">Plastid</keyword>
<reference evidence="11" key="1">
    <citation type="submission" date="2017-08" db="EMBL/GenBank/DDBJ databases">
        <authorList>
            <person name="Polle J.E."/>
            <person name="Barry K."/>
            <person name="Cushman J."/>
            <person name="Schmutz J."/>
            <person name="Tran D."/>
            <person name="Hathwaick L.T."/>
            <person name="Yim W.C."/>
            <person name="Jenkins J."/>
            <person name="Mckie-Krisberg Z.M."/>
            <person name="Prochnik S."/>
            <person name="Lindquist E."/>
            <person name="Dockter R.B."/>
            <person name="Adam C."/>
            <person name="Molina H."/>
            <person name="Bunkerborg J."/>
            <person name="Jin E."/>
            <person name="Buchheim M."/>
            <person name="Magnuson J."/>
        </authorList>
    </citation>
    <scope>NUCLEOTIDE SEQUENCE</scope>
    <source>
        <strain evidence="11">CCAP 19/18</strain>
    </source>
</reference>
<keyword evidence="12" id="KW-1185">Reference proteome</keyword>
<evidence type="ECO:0000256" key="3">
    <source>
        <dbReference type="ARBA" id="ARBA00010155"/>
    </source>
</evidence>
<sequence length="135" mass="14751">MALLAKTGAQTLASRRPAACRAPAPVRRNVKVCAKYGEQSKYFDLQDLENTTGAWDLYGVDEMKRYPGLQEEFFQRATDAVSRREALNGFVALTGVASIALFGLKGASTLELPITKGPRMEKTENGKGGILRSRI</sequence>
<keyword evidence="8" id="KW-0603">Photosystem I</keyword>
<evidence type="ECO:0000256" key="9">
    <source>
        <dbReference type="ARBA" id="ARBA00023078"/>
    </source>
</evidence>
<comment type="caution">
    <text evidence="11">The sequence shown here is derived from an EMBL/GenBank/DDBJ whole genome shotgun (WGS) entry which is preliminary data.</text>
</comment>
<evidence type="ECO:0000256" key="2">
    <source>
        <dbReference type="ARBA" id="ARBA00004581"/>
    </source>
</evidence>
<dbReference type="PANTHER" id="PTHR34787:SF1">
    <property type="entry name" value="PHOTOSYSTEM I REACTION CENTER SUBUNIT VI-2, CHLOROPLASTIC"/>
    <property type="match status" value="1"/>
</dbReference>
<accession>A0ABQ7FYU0</accession>
<name>A0ABQ7FYU0_DUNSA</name>
<keyword evidence="10" id="KW-0472">Membrane</keyword>
<evidence type="ECO:0000256" key="1">
    <source>
        <dbReference type="ARBA" id="ARBA00002502"/>
    </source>
</evidence>
<evidence type="ECO:0000313" key="11">
    <source>
        <dbReference type="EMBL" id="KAF5827521.1"/>
    </source>
</evidence>
<dbReference type="PANTHER" id="PTHR34787">
    <property type="entry name" value="PHOTOSYSTEM I REACTION CENTER SUBUNIT VI-2, CHLOROPLASTIC"/>
    <property type="match status" value="1"/>
</dbReference>
<comment type="subcellular location">
    <subcellularLocation>
        <location evidence="2">Plastid</location>
        <location evidence="2">Chloroplast thylakoid membrane</location>
        <topology evidence="2">Single-pass membrane protein</topology>
    </subcellularLocation>
</comment>
<evidence type="ECO:0000256" key="8">
    <source>
        <dbReference type="ARBA" id="ARBA00022836"/>
    </source>
</evidence>
<protein>
    <submittedName>
        <fullName evidence="11">Polypeptide 28</fullName>
    </submittedName>
</protein>
<evidence type="ECO:0000256" key="10">
    <source>
        <dbReference type="ARBA" id="ARBA00023136"/>
    </source>
</evidence>
<keyword evidence="4" id="KW-0150">Chloroplast</keyword>
<evidence type="ECO:0000256" key="7">
    <source>
        <dbReference type="ARBA" id="ARBA00022692"/>
    </source>
</evidence>
<keyword evidence="9" id="KW-0793">Thylakoid</keyword>
<dbReference type="Proteomes" id="UP000815325">
    <property type="component" value="Unassembled WGS sequence"/>
</dbReference>
<comment type="similarity">
    <text evidence="3">Belongs to the psaH family.</text>
</comment>
<organism evidence="11 12">
    <name type="scientific">Dunaliella salina</name>
    <name type="common">Green alga</name>
    <name type="synonym">Protococcus salinus</name>
    <dbReference type="NCBI Taxonomy" id="3046"/>
    <lineage>
        <taxon>Eukaryota</taxon>
        <taxon>Viridiplantae</taxon>
        <taxon>Chlorophyta</taxon>
        <taxon>core chlorophytes</taxon>
        <taxon>Chlorophyceae</taxon>
        <taxon>CS clade</taxon>
        <taxon>Chlamydomonadales</taxon>
        <taxon>Dunaliellaceae</taxon>
        <taxon>Dunaliella</taxon>
    </lineage>
</organism>
<evidence type="ECO:0000256" key="5">
    <source>
        <dbReference type="ARBA" id="ARBA00022531"/>
    </source>
</evidence>
<dbReference type="Pfam" id="PF03244">
    <property type="entry name" value="PSI_PsaH"/>
    <property type="match status" value="1"/>
</dbReference>
<gene>
    <name evidence="11" type="ORF">DUNSADRAFT_499</name>
</gene>
<dbReference type="EMBL" id="MU070483">
    <property type="protein sequence ID" value="KAF5827521.1"/>
    <property type="molecule type" value="Genomic_DNA"/>
</dbReference>
<evidence type="ECO:0000256" key="6">
    <source>
        <dbReference type="ARBA" id="ARBA00022640"/>
    </source>
</evidence>
<keyword evidence="7" id="KW-0812">Transmembrane</keyword>
<proteinExistence type="inferred from homology"/>